<dbReference type="Proteomes" id="UP001168821">
    <property type="component" value="Unassembled WGS sequence"/>
</dbReference>
<dbReference type="AlphaFoldDB" id="A0AA38HR51"/>
<sequence>MKNAKTWRFCQSEAELVKTKTNCEAPNGYNDDSLVLEYDTSKRKRKAQALIDLGVDSGASKRQKKNTRLSQESVIMEETTEPPVSLKKKKKKKYVNQSEVEEHLSPVELVAGEENRKKKKHKKKRKENGCEQQKSEINVQSDELIDHIQIEAHSEEDTKRHKLKKKKSVVEEQLPPAELEAREENRKKKKHMKKRKENGCEQQESEINVQSDELDDHIQIEAHSEEDTKRHKRKKKKNVVEEQLPPVELEAREENRKQKKHKKKGKENGCEQQESEINVPSEELDDDQIQIEAHSEEDTKRHKRKKKKNVVEEQFSPVELEAREENRKQKKHKKKGKENGCEQQESEINVQSDELDDHIQIEAHSEEDTKRHKRKKKKNEVEEQSPSDELEAREENRKQKKHKMKEKENGCEQQESEINVQSDELDDHIQIEAHSEEDTKRHKRTKKKSEVEEQFPPVELEAREENRKQKKHKKKGKENGCEQQESEINVPSDELDDQIQIEAHSEEDTKRHKLKTKKYEDDQIADCKTFKIKIEVPQQECHALVAPKKKKNKDKNEHEMIKEQFPIGETNVSSKENENHKETENNKKQKRKTTRSKIKEEKTERGRKGNSLKQENTKWSVVFSHYNFDSDNEDLLKEEVAWLEARAEEIKEKNRLSSAEEKKFSELRITVPWPVPPLHMIETRITMRPNEQQKRAIEELGVPIKSATYYSKIEDEQITKNWKHFCKMHDLPEDPKPFHNTVNPDGHVIISVPERLNFVRFLAHNLEDRLLCSVYKRFRRLFPQQQQKTGIRFTPEEDSKIVKYLAKSSSRTPCADLGALLGRNKDSIEKRARILREEASFGNLDVKWNTDRIQEFINHAVKVTQVKKVKHLKKREITTKEWRFLEKKLGIPVRKLQKGWACRIYPMLFAKAHASTKQVKESLIRLLLQRGERDFKTLDWNLIQDELGKDGQGFTGRGLHELLQGMIYHCVPVGTRNDAKACLEYLQQILKNGGLRGRKIRKINVNDKNEILTQ</sequence>
<feature type="compositionally biased region" description="Polar residues" evidence="1">
    <location>
        <begin position="341"/>
        <end position="352"/>
    </location>
</feature>
<feature type="compositionally biased region" description="Basic residues" evidence="1">
    <location>
        <begin position="117"/>
        <end position="126"/>
    </location>
</feature>
<gene>
    <name evidence="2" type="ORF">Zmor_028466</name>
</gene>
<feature type="compositionally biased region" description="Basic and acidic residues" evidence="1">
    <location>
        <begin position="216"/>
        <end position="229"/>
    </location>
</feature>
<comment type="caution">
    <text evidence="2">The sequence shown here is derived from an EMBL/GenBank/DDBJ whole genome shotgun (WGS) entry which is preliminary data.</text>
</comment>
<keyword evidence="3" id="KW-1185">Reference proteome</keyword>
<evidence type="ECO:0000313" key="2">
    <source>
        <dbReference type="EMBL" id="KAJ3642001.1"/>
    </source>
</evidence>
<dbReference type="EMBL" id="JALNTZ010000009">
    <property type="protein sequence ID" value="KAJ3642001.1"/>
    <property type="molecule type" value="Genomic_DNA"/>
</dbReference>
<evidence type="ECO:0000256" key="1">
    <source>
        <dbReference type="SAM" id="MobiDB-lite"/>
    </source>
</evidence>
<feature type="compositionally biased region" description="Basic and acidic residues" evidence="1">
    <location>
        <begin position="575"/>
        <end position="587"/>
    </location>
</feature>
<feature type="compositionally biased region" description="Basic and acidic residues" evidence="1">
    <location>
        <begin position="427"/>
        <end position="440"/>
    </location>
</feature>
<feature type="compositionally biased region" description="Polar residues" evidence="1">
    <location>
        <begin position="200"/>
        <end position="211"/>
    </location>
</feature>
<feature type="compositionally biased region" description="Polar residues" evidence="1">
    <location>
        <begin position="411"/>
        <end position="422"/>
    </location>
</feature>
<feature type="compositionally biased region" description="Basic and acidic residues" evidence="1">
    <location>
        <begin position="150"/>
        <end position="159"/>
    </location>
</feature>
<reference evidence="2" key="1">
    <citation type="journal article" date="2023" name="G3 (Bethesda)">
        <title>Whole genome assemblies of Zophobas morio and Tenebrio molitor.</title>
        <authorList>
            <person name="Kaur S."/>
            <person name="Stinson S.A."/>
            <person name="diCenzo G.C."/>
        </authorList>
    </citation>
    <scope>NUCLEOTIDE SEQUENCE</scope>
    <source>
        <strain evidence="2">QUZm001</strain>
    </source>
</reference>
<accession>A0AA38HR51</accession>
<proteinExistence type="predicted"/>
<feature type="compositionally biased region" description="Basic and acidic residues" evidence="1">
    <location>
        <begin position="597"/>
        <end position="607"/>
    </location>
</feature>
<feature type="compositionally biased region" description="Basic and acidic residues" evidence="1">
    <location>
        <begin position="357"/>
        <end position="370"/>
    </location>
</feature>
<feature type="compositionally biased region" description="Acidic residues" evidence="1">
    <location>
        <begin position="382"/>
        <end position="392"/>
    </location>
</feature>
<feature type="region of interest" description="Disordered" evidence="1">
    <location>
        <begin position="547"/>
        <end position="613"/>
    </location>
</feature>
<feature type="region of interest" description="Disordered" evidence="1">
    <location>
        <begin position="55"/>
        <end position="138"/>
    </location>
</feature>
<name>A0AA38HR51_9CUCU</name>
<feature type="region of interest" description="Disordered" evidence="1">
    <location>
        <begin position="150"/>
        <end position="516"/>
    </location>
</feature>
<organism evidence="2 3">
    <name type="scientific">Zophobas morio</name>
    <dbReference type="NCBI Taxonomy" id="2755281"/>
    <lineage>
        <taxon>Eukaryota</taxon>
        <taxon>Metazoa</taxon>
        <taxon>Ecdysozoa</taxon>
        <taxon>Arthropoda</taxon>
        <taxon>Hexapoda</taxon>
        <taxon>Insecta</taxon>
        <taxon>Pterygota</taxon>
        <taxon>Neoptera</taxon>
        <taxon>Endopterygota</taxon>
        <taxon>Coleoptera</taxon>
        <taxon>Polyphaga</taxon>
        <taxon>Cucujiformia</taxon>
        <taxon>Tenebrionidae</taxon>
        <taxon>Zophobas</taxon>
    </lineage>
</organism>
<evidence type="ECO:0000313" key="3">
    <source>
        <dbReference type="Proteomes" id="UP001168821"/>
    </source>
</evidence>
<feature type="compositionally biased region" description="Basic residues" evidence="1">
    <location>
        <begin position="187"/>
        <end position="196"/>
    </location>
</feature>
<protein>
    <submittedName>
        <fullName evidence="2">Uncharacterized protein</fullName>
    </submittedName>
</protein>